<evidence type="ECO:0000259" key="2">
    <source>
        <dbReference type="Pfam" id="PF00586"/>
    </source>
</evidence>
<dbReference type="SUPFAM" id="SSF56042">
    <property type="entry name" value="PurM C-terminal domain-like"/>
    <property type="match status" value="1"/>
</dbReference>
<evidence type="ECO:0000313" key="5">
    <source>
        <dbReference type="Proteomes" id="UP000005096"/>
    </source>
</evidence>
<keyword evidence="5" id="KW-1185">Reference proteome</keyword>
<evidence type="ECO:0000313" key="4">
    <source>
        <dbReference type="EMBL" id="EFQ23362.1"/>
    </source>
</evidence>
<dbReference type="InterPro" id="IPR010918">
    <property type="entry name" value="PurM-like_C_dom"/>
</dbReference>
<dbReference type="NCBIfam" id="TIGR02124">
    <property type="entry name" value="hypE"/>
    <property type="match status" value="1"/>
</dbReference>
<dbReference type="Gene3D" id="3.90.650.10">
    <property type="entry name" value="PurM-like C-terminal domain"/>
    <property type="match status" value="1"/>
</dbReference>
<dbReference type="PANTHER" id="PTHR30303">
    <property type="entry name" value="HYDROGENASE ISOENZYMES FORMATION PROTEIN HYPE"/>
    <property type="match status" value="1"/>
</dbReference>
<reference evidence="4 5" key="1">
    <citation type="journal article" date="2010" name="Stand. Genomic Sci.">
        <title>Non-contiguous finished genome sequence of Aminomonas paucivorans type strain (GLU-3).</title>
        <authorList>
            <person name="Pitluck S."/>
            <person name="Yasawong M."/>
            <person name="Held B."/>
            <person name="Lapidus A."/>
            <person name="Nolan M."/>
            <person name="Copeland A."/>
            <person name="Lucas S."/>
            <person name="Del Rio T.G."/>
            <person name="Tice H."/>
            <person name="Cheng J.F."/>
            <person name="Chertkov O."/>
            <person name="Goodwin L."/>
            <person name="Tapia R."/>
            <person name="Han C."/>
            <person name="Liolios K."/>
            <person name="Ivanova N."/>
            <person name="Mavromatis K."/>
            <person name="Ovchinnikova G."/>
            <person name="Pati A."/>
            <person name="Chen A."/>
            <person name="Palaniappan K."/>
            <person name="Land M."/>
            <person name="Hauser L."/>
            <person name="Chang Y.J."/>
            <person name="Jeffries C.D."/>
            <person name="Pukall R."/>
            <person name="Spring S."/>
            <person name="Rohde M."/>
            <person name="Sikorski J."/>
            <person name="Goker M."/>
            <person name="Woyke T."/>
            <person name="Bristow J."/>
            <person name="Eisen J.A."/>
            <person name="Markowitz V."/>
            <person name="Hugenholtz P."/>
            <person name="Kyrpides N.C."/>
            <person name="Klenk H.P."/>
        </authorList>
    </citation>
    <scope>NUCLEOTIDE SEQUENCE [LARGE SCALE GENOMIC DNA]</scope>
    <source>
        <strain evidence="4 5">DSM 12260</strain>
    </source>
</reference>
<dbReference type="InterPro" id="IPR016188">
    <property type="entry name" value="PurM-like_N"/>
</dbReference>
<dbReference type="GO" id="GO:0051604">
    <property type="term" value="P:protein maturation"/>
    <property type="evidence" value="ECO:0007669"/>
    <property type="project" value="TreeGrafter"/>
</dbReference>
<dbReference type="RefSeq" id="WP_006300537.1">
    <property type="nucleotide sequence ID" value="NZ_CM001022.1"/>
</dbReference>
<dbReference type="Proteomes" id="UP000005096">
    <property type="component" value="Chromosome"/>
</dbReference>
<dbReference type="PIRSF" id="PIRSF005644">
    <property type="entry name" value="Hdrgns_mtr_HypE"/>
    <property type="match status" value="1"/>
</dbReference>
<name>E3CWB0_9BACT</name>
<dbReference type="AlphaFoldDB" id="E3CWB0"/>
<dbReference type="HOGENOM" id="CLU_049733_0_0_0"/>
<dbReference type="eggNOG" id="COG0309">
    <property type="taxonomic scope" value="Bacteria"/>
</dbReference>
<sequence>MERLNLGQGSGGRETQELVRRLLAPFGDGTPEWEDCALLPGGWGVTTDGFTVSPLTFPGGDLGKLCVCGSANDLAVRGVRPEFLTLSVIAEEGLPEEVLVRHMGSAARTCALGGLALVAGDTKVVPRGQADGLFLVTTALGRTVRPEAPLGMGNLRPGDALILTGPPGLHGATIAACRYEMDVPGLQSDCALLWPLLEPLNGLSGLRCMRDCTRGGVAAVLCEWAEGTGTGLLVEENSLPADPGVLSVADLLGFDPLALACEGTALIGVAPEEADRALELLRRHPLGARAARVGTVETEHPGWVGLHTPIGGVRLLDMPTGELLPRIC</sequence>
<comment type="similarity">
    <text evidence="1">Belongs to the HypE family.</text>
</comment>
<dbReference type="Pfam" id="PF00586">
    <property type="entry name" value="AIRS"/>
    <property type="match status" value="1"/>
</dbReference>
<dbReference type="PaxDb" id="584708-Apau_0935"/>
<feature type="domain" description="PurM-like C-terminal" evidence="3">
    <location>
        <begin position="156"/>
        <end position="299"/>
    </location>
</feature>
<dbReference type="STRING" id="584708.Apau_0935"/>
<organism evidence="4 5">
    <name type="scientific">Aminomonas paucivorans DSM 12260</name>
    <dbReference type="NCBI Taxonomy" id="584708"/>
    <lineage>
        <taxon>Bacteria</taxon>
        <taxon>Thermotogati</taxon>
        <taxon>Synergistota</taxon>
        <taxon>Synergistia</taxon>
        <taxon>Synergistales</taxon>
        <taxon>Synergistaceae</taxon>
        <taxon>Aminomonas</taxon>
    </lineage>
</organism>
<dbReference type="InterPro" id="IPR036676">
    <property type="entry name" value="PurM-like_C_sf"/>
</dbReference>
<accession>E3CWB0</accession>
<dbReference type="InterPro" id="IPR036921">
    <property type="entry name" value="PurM-like_N_sf"/>
</dbReference>
<dbReference type="Gene3D" id="3.30.1330.10">
    <property type="entry name" value="PurM-like, N-terminal domain"/>
    <property type="match status" value="1"/>
</dbReference>
<dbReference type="InterPro" id="IPR011854">
    <property type="entry name" value="HypE"/>
</dbReference>
<dbReference type="Pfam" id="PF02769">
    <property type="entry name" value="AIRS_C"/>
    <property type="match status" value="1"/>
</dbReference>
<feature type="domain" description="PurM-like N-terminal" evidence="2">
    <location>
        <begin position="34"/>
        <end position="142"/>
    </location>
</feature>
<dbReference type="PANTHER" id="PTHR30303:SF0">
    <property type="entry name" value="CARBAMOYL DEHYDRATASE HYPE"/>
    <property type="match status" value="1"/>
</dbReference>
<dbReference type="SUPFAM" id="SSF55326">
    <property type="entry name" value="PurM N-terminal domain-like"/>
    <property type="match status" value="1"/>
</dbReference>
<proteinExistence type="inferred from homology"/>
<dbReference type="EMBL" id="CM001022">
    <property type="protein sequence ID" value="EFQ23362.1"/>
    <property type="molecule type" value="Genomic_DNA"/>
</dbReference>
<gene>
    <name evidence="4" type="ORF">Apau_0935</name>
</gene>
<dbReference type="OrthoDB" id="9801934at2"/>
<protein>
    <submittedName>
        <fullName evidence="4">Hydrogenase expression/formation protein HypE</fullName>
    </submittedName>
</protein>
<evidence type="ECO:0000256" key="1">
    <source>
        <dbReference type="ARBA" id="ARBA00006243"/>
    </source>
</evidence>
<evidence type="ECO:0000259" key="3">
    <source>
        <dbReference type="Pfam" id="PF02769"/>
    </source>
</evidence>